<dbReference type="InterPro" id="IPR005111">
    <property type="entry name" value="MoeA_C_domain_IV"/>
</dbReference>
<comment type="similarity">
    <text evidence="3 7">Belongs to the MoeA family.</text>
</comment>
<reference evidence="9 10" key="1">
    <citation type="journal article" date="2019" name="Int. J. Syst. Evol. Microbiol.">
        <title>The Global Catalogue of Microorganisms (GCM) 10K type strain sequencing project: providing services to taxonomists for standard genome sequencing and annotation.</title>
        <authorList>
            <consortium name="The Broad Institute Genomics Platform"/>
            <consortium name="The Broad Institute Genome Sequencing Center for Infectious Disease"/>
            <person name="Wu L."/>
            <person name="Ma J."/>
        </authorList>
    </citation>
    <scope>NUCLEOTIDE SEQUENCE [LARGE SCALE GENOMIC DNA]</scope>
    <source>
        <strain evidence="9 10">JCM 14718</strain>
    </source>
</reference>
<protein>
    <recommendedName>
        <fullName evidence="7">Molybdopterin molybdenumtransferase</fullName>
        <ecNumber evidence="7">2.10.1.1</ecNumber>
    </recommendedName>
</protein>
<dbReference type="InterPro" id="IPR038987">
    <property type="entry name" value="MoeA-like"/>
</dbReference>
<dbReference type="InterPro" id="IPR001453">
    <property type="entry name" value="MoaB/Mog_dom"/>
</dbReference>
<dbReference type="SMART" id="SM00852">
    <property type="entry name" value="MoCF_biosynth"/>
    <property type="match status" value="1"/>
</dbReference>
<keyword evidence="7" id="KW-0460">Magnesium</keyword>
<evidence type="ECO:0000259" key="8">
    <source>
        <dbReference type="SMART" id="SM00852"/>
    </source>
</evidence>
<dbReference type="EMBL" id="BAAANY010000008">
    <property type="protein sequence ID" value="GAA1671015.1"/>
    <property type="molecule type" value="Genomic_DNA"/>
</dbReference>
<dbReference type="InterPro" id="IPR036135">
    <property type="entry name" value="MoeA_linker/N_sf"/>
</dbReference>
<dbReference type="Pfam" id="PF03453">
    <property type="entry name" value="MoeA_N"/>
    <property type="match status" value="1"/>
</dbReference>
<dbReference type="PANTHER" id="PTHR10192">
    <property type="entry name" value="MOLYBDOPTERIN BIOSYNTHESIS PROTEIN"/>
    <property type="match status" value="1"/>
</dbReference>
<evidence type="ECO:0000256" key="6">
    <source>
        <dbReference type="ARBA" id="ARBA00047317"/>
    </source>
</evidence>
<keyword evidence="10" id="KW-1185">Reference proteome</keyword>
<dbReference type="PROSITE" id="PS01079">
    <property type="entry name" value="MOCF_BIOSYNTHESIS_2"/>
    <property type="match status" value="1"/>
</dbReference>
<evidence type="ECO:0000256" key="1">
    <source>
        <dbReference type="ARBA" id="ARBA00002901"/>
    </source>
</evidence>
<evidence type="ECO:0000256" key="5">
    <source>
        <dbReference type="ARBA" id="ARBA00023150"/>
    </source>
</evidence>
<feature type="domain" description="MoaB/Mog" evidence="8">
    <location>
        <begin position="178"/>
        <end position="316"/>
    </location>
</feature>
<comment type="cofactor">
    <cofactor evidence="7">
        <name>Mg(2+)</name>
        <dbReference type="ChEBI" id="CHEBI:18420"/>
    </cofactor>
</comment>
<dbReference type="Proteomes" id="UP001500618">
    <property type="component" value="Unassembled WGS sequence"/>
</dbReference>
<dbReference type="EC" id="2.10.1.1" evidence="7"/>
<evidence type="ECO:0000256" key="3">
    <source>
        <dbReference type="ARBA" id="ARBA00010763"/>
    </source>
</evidence>
<evidence type="ECO:0000313" key="9">
    <source>
        <dbReference type="EMBL" id="GAA1671015.1"/>
    </source>
</evidence>
<name>A0ABN2GGQ9_9ACTN</name>
<dbReference type="CDD" id="cd00887">
    <property type="entry name" value="MoeA"/>
    <property type="match status" value="1"/>
</dbReference>
<comment type="caution">
    <text evidence="9">The sequence shown here is derived from an EMBL/GenBank/DDBJ whole genome shotgun (WGS) entry which is preliminary data.</text>
</comment>
<proteinExistence type="inferred from homology"/>
<dbReference type="RefSeq" id="WP_344309267.1">
    <property type="nucleotide sequence ID" value="NZ_BAAANY010000008.1"/>
</dbReference>
<comment type="pathway">
    <text evidence="2 7">Cofactor biosynthesis; molybdopterin biosynthesis.</text>
</comment>
<evidence type="ECO:0000256" key="7">
    <source>
        <dbReference type="RuleBase" id="RU365090"/>
    </source>
</evidence>
<keyword evidence="5 7" id="KW-0501">Molybdenum cofactor biosynthesis</keyword>
<keyword evidence="7" id="KW-0808">Transferase</keyword>
<comment type="function">
    <text evidence="1 7">Catalyzes the insertion of molybdate into adenylated molybdopterin with the concomitant release of AMP.</text>
</comment>
<dbReference type="Gene3D" id="3.90.105.10">
    <property type="entry name" value="Molybdopterin biosynthesis moea protein, domain 2"/>
    <property type="match status" value="1"/>
</dbReference>
<dbReference type="Gene3D" id="2.40.340.10">
    <property type="entry name" value="MoeA, C-terminal, domain IV"/>
    <property type="match status" value="1"/>
</dbReference>
<dbReference type="InterPro" id="IPR036688">
    <property type="entry name" value="MoeA_C_domain_IV_sf"/>
</dbReference>
<evidence type="ECO:0000256" key="2">
    <source>
        <dbReference type="ARBA" id="ARBA00005046"/>
    </source>
</evidence>
<dbReference type="SUPFAM" id="SSF63882">
    <property type="entry name" value="MoeA N-terminal region -like"/>
    <property type="match status" value="1"/>
</dbReference>
<dbReference type="SUPFAM" id="SSF63867">
    <property type="entry name" value="MoeA C-terminal domain-like"/>
    <property type="match status" value="1"/>
</dbReference>
<evidence type="ECO:0000256" key="4">
    <source>
        <dbReference type="ARBA" id="ARBA00022505"/>
    </source>
</evidence>
<dbReference type="Pfam" id="PF03454">
    <property type="entry name" value="MoeA_C"/>
    <property type="match status" value="1"/>
</dbReference>
<sequence length="399" mass="41991">MDELDRLISPGAATALVRSKVSLLPAESVPLAELAGRVLAESVVSEDDLPPFPASTMDGYAVRAADGEVDRRLVGDRFAGKMDELTVGPGEAAYITTGAPLPAGADTVVKVELTEETGGVVRLQGSPGDRKNIREPGHDLRKGEEVAAAGTLLTPAAIGLLAAAGRTTALVGRRPRVSILSTGDELVEPGERPGPGQIRDSNRFALLAALNGLNADVRYAGLAPDNADRQRAFLTDRLADSDVLITSGGVSMGRKDLMKQLLPEIATVHFRQVSMRPGKPITFATGGDGAMIFGLPGNPVSSLVGFELFVRPTLLALQGAAWPERPRLLVRLSHDVQPVQRTDYVRAIIRREPDGWSATATGDQGSSRLASLAAANALLVLPPENTPYKAGDLVDAMLI</sequence>
<accession>A0ABN2GGQ9</accession>
<dbReference type="Gene3D" id="3.40.980.10">
    <property type="entry name" value="MoaB/Mog-like domain"/>
    <property type="match status" value="1"/>
</dbReference>
<dbReference type="Gene3D" id="2.170.190.11">
    <property type="entry name" value="Molybdopterin biosynthesis moea protein, domain 3"/>
    <property type="match status" value="1"/>
</dbReference>
<organism evidence="9 10">
    <name type="scientific">Fodinicola feengrottensis</name>
    <dbReference type="NCBI Taxonomy" id="435914"/>
    <lineage>
        <taxon>Bacteria</taxon>
        <taxon>Bacillati</taxon>
        <taxon>Actinomycetota</taxon>
        <taxon>Actinomycetes</taxon>
        <taxon>Mycobacteriales</taxon>
        <taxon>Fodinicola</taxon>
    </lineage>
</organism>
<evidence type="ECO:0000313" key="10">
    <source>
        <dbReference type="Proteomes" id="UP001500618"/>
    </source>
</evidence>
<keyword evidence="4 7" id="KW-0500">Molybdenum</keyword>
<dbReference type="SUPFAM" id="SSF53218">
    <property type="entry name" value="Molybdenum cofactor biosynthesis proteins"/>
    <property type="match status" value="1"/>
</dbReference>
<dbReference type="PANTHER" id="PTHR10192:SF5">
    <property type="entry name" value="GEPHYRIN"/>
    <property type="match status" value="1"/>
</dbReference>
<comment type="catalytic activity">
    <reaction evidence="6">
        <text>adenylyl-molybdopterin + molybdate = Mo-molybdopterin + AMP + H(+)</text>
        <dbReference type="Rhea" id="RHEA:35047"/>
        <dbReference type="ChEBI" id="CHEBI:15378"/>
        <dbReference type="ChEBI" id="CHEBI:36264"/>
        <dbReference type="ChEBI" id="CHEBI:62727"/>
        <dbReference type="ChEBI" id="CHEBI:71302"/>
        <dbReference type="ChEBI" id="CHEBI:456215"/>
        <dbReference type="EC" id="2.10.1.1"/>
    </reaction>
</comment>
<keyword evidence="7" id="KW-0479">Metal-binding</keyword>
<dbReference type="NCBIfam" id="NF045515">
    <property type="entry name" value="Glp_gephyrin"/>
    <property type="match status" value="1"/>
</dbReference>
<dbReference type="InterPro" id="IPR008284">
    <property type="entry name" value="MoCF_biosynth_CS"/>
</dbReference>
<dbReference type="InterPro" id="IPR005110">
    <property type="entry name" value="MoeA_linker/N"/>
</dbReference>
<gene>
    <name evidence="9" type="ORF">GCM10009765_20510</name>
</gene>
<dbReference type="NCBIfam" id="TIGR00177">
    <property type="entry name" value="molyb_syn"/>
    <property type="match status" value="1"/>
</dbReference>
<dbReference type="Pfam" id="PF00994">
    <property type="entry name" value="MoCF_biosynth"/>
    <property type="match status" value="1"/>
</dbReference>
<dbReference type="InterPro" id="IPR036425">
    <property type="entry name" value="MoaB/Mog-like_dom_sf"/>
</dbReference>